<dbReference type="EMBL" id="VBAP01000060">
    <property type="protein sequence ID" value="TMI73965.1"/>
    <property type="molecule type" value="Genomic_DNA"/>
</dbReference>
<gene>
    <name evidence="6" type="ORF">E6H05_08345</name>
</gene>
<dbReference type="InterPro" id="IPR006645">
    <property type="entry name" value="NGN-like_dom"/>
</dbReference>
<name>A0A537IRQ9_9BACT</name>
<dbReference type="Gene3D" id="3.30.70.940">
    <property type="entry name" value="NusG, N-terminal domain"/>
    <property type="match status" value="1"/>
</dbReference>
<protein>
    <submittedName>
        <fullName evidence="6">Antitermination protein NusG</fullName>
    </submittedName>
</protein>
<evidence type="ECO:0000256" key="2">
    <source>
        <dbReference type="ARBA" id="ARBA00023015"/>
    </source>
</evidence>
<comment type="caution">
    <text evidence="6">The sequence shown here is derived from an EMBL/GenBank/DDBJ whole genome shotgun (WGS) entry which is preliminary data.</text>
</comment>
<evidence type="ECO:0000256" key="1">
    <source>
        <dbReference type="ARBA" id="ARBA00022814"/>
    </source>
</evidence>
<keyword evidence="2" id="KW-0805">Transcription regulation</keyword>
<evidence type="ECO:0000313" key="7">
    <source>
        <dbReference type="Proteomes" id="UP000318834"/>
    </source>
</evidence>
<feature type="domain" description="NusG-like N-terminal" evidence="5">
    <location>
        <begin position="52"/>
        <end position="152"/>
    </location>
</feature>
<dbReference type="CDD" id="cd06091">
    <property type="entry name" value="KOW_NusG"/>
    <property type="match status" value="1"/>
</dbReference>
<keyword evidence="3" id="KW-0804">Transcription</keyword>
<sequence length="217" mass="23993">MDESRGKNYDGVMPSARFEPDAAQTEGGEALSTVRTAAIPDATAPRSAATPSAQWYALWTRSHTERLVYEQLAAKGFDAFLPTAEVWSWRAGARHRIQVPMFPGYLFLRHAMDKAGYIEVRKVRGLVSILGESWDRLAAIPDREIDAIQTVVGAGLPVLPHIYLREGQRVRITRGPLADVEGILVRQNPNQGLLVLSVDLLHRSVAVEVDCTWVVPV</sequence>
<evidence type="ECO:0000313" key="6">
    <source>
        <dbReference type="EMBL" id="TMI73965.1"/>
    </source>
</evidence>
<reference evidence="6 7" key="1">
    <citation type="journal article" date="2019" name="Nat. Microbiol.">
        <title>Mediterranean grassland soil C-N compound turnover is dependent on rainfall and depth, and is mediated by genomically divergent microorganisms.</title>
        <authorList>
            <person name="Diamond S."/>
            <person name="Andeer P.F."/>
            <person name="Li Z."/>
            <person name="Crits-Christoph A."/>
            <person name="Burstein D."/>
            <person name="Anantharaman K."/>
            <person name="Lane K.R."/>
            <person name="Thomas B.C."/>
            <person name="Pan C."/>
            <person name="Northen T.R."/>
            <person name="Banfield J.F."/>
        </authorList>
    </citation>
    <scope>NUCLEOTIDE SEQUENCE [LARGE SCALE GENOMIC DNA]</scope>
    <source>
        <strain evidence="6">NP_8</strain>
    </source>
</reference>
<dbReference type="GO" id="GO:0031564">
    <property type="term" value="P:transcription antitermination"/>
    <property type="evidence" value="ECO:0007669"/>
    <property type="project" value="UniProtKB-KW"/>
</dbReference>
<evidence type="ECO:0000256" key="3">
    <source>
        <dbReference type="ARBA" id="ARBA00023163"/>
    </source>
</evidence>
<dbReference type="SMART" id="SM00738">
    <property type="entry name" value="NGN"/>
    <property type="match status" value="1"/>
</dbReference>
<dbReference type="InterPro" id="IPR008991">
    <property type="entry name" value="Translation_prot_SH3-like_sf"/>
</dbReference>
<dbReference type="InterPro" id="IPR036735">
    <property type="entry name" value="NGN_dom_sf"/>
</dbReference>
<dbReference type="AlphaFoldDB" id="A0A537IRQ9"/>
<dbReference type="SUPFAM" id="SSF82679">
    <property type="entry name" value="N-utilization substance G protein NusG, N-terminal domain"/>
    <property type="match status" value="1"/>
</dbReference>
<dbReference type="InterPro" id="IPR043425">
    <property type="entry name" value="NusG-like"/>
</dbReference>
<dbReference type="Proteomes" id="UP000318834">
    <property type="component" value="Unassembled WGS sequence"/>
</dbReference>
<organism evidence="6 7">
    <name type="scientific">Candidatus Segetimicrobium genomatis</name>
    <dbReference type="NCBI Taxonomy" id="2569760"/>
    <lineage>
        <taxon>Bacteria</taxon>
        <taxon>Bacillati</taxon>
        <taxon>Candidatus Sysuimicrobiota</taxon>
        <taxon>Candidatus Sysuimicrobiia</taxon>
        <taxon>Candidatus Sysuimicrobiales</taxon>
        <taxon>Candidatus Segetimicrobiaceae</taxon>
        <taxon>Candidatus Segetimicrobium</taxon>
    </lineage>
</organism>
<dbReference type="SUPFAM" id="SSF50104">
    <property type="entry name" value="Translation proteins SH3-like domain"/>
    <property type="match status" value="1"/>
</dbReference>
<dbReference type="GO" id="GO:0006354">
    <property type="term" value="P:DNA-templated transcription elongation"/>
    <property type="evidence" value="ECO:0007669"/>
    <property type="project" value="InterPro"/>
</dbReference>
<dbReference type="PANTHER" id="PTHR30265">
    <property type="entry name" value="RHO-INTERACTING TRANSCRIPTION TERMINATION FACTOR NUSG"/>
    <property type="match status" value="1"/>
</dbReference>
<proteinExistence type="predicted"/>
<evidence type="ECO:0000256" key="4">
    <source>
        <dbReference type="SAM" id="MobiDB-lite"/>
    </source>
</evidence>
<dbReference type="PANTHER" id="PTHR30265:SF4">
    <property type="entry name" value="KOW MOTIF FAMILY PROTEIN, EXPRESSED"/>
    <property type="match status" value="1"/>
</dbReference>
<dbReference type="Pfam" id="PF02357">
    <property type="entry name" value="NusG"/>
    <property type="match status" value="1"/>
</dbReference>
<keyword evidence="1" id="KW-0889">Transcription antitermination</keyword>
<accession>A0A537IRQ9</accession>
<feature type="region of interest" description="Disordered" evidence="4">
    <location>
        <begin position="1"/>
        <end position="30"/>
    </location>
</feature>
<evidence type="ECO:0000259" key="5">
    <source>
        <dbReference type="SMART" id="SM00738"/>
    </source>
</evidence>